<dbReference type="AlphaFoldDB" id="A0A177K6P1"/>
<dbReference type="OrthoDB" id="9043248at2"/>
<organism evidence="1 2">
    <name type="scientific">Microbacterium oleivorans</name>
    <dbReference type="NCBI Taxonomy" id="273677"/>
    <lineage>
        <taxon>Bacteria</taxon>
        <taxon>Bacillati</taxon>
        <taxon>Actinomycetota</taxon>
        <taxon>Actinomycetes</taxon>
        <taxon>Micrococcales</taxon>
        <taxon>Microbacteriaceae</taxon>
        <taxon>Microbacterium</taxon>
    </lineage>
</organism>
<dbReference type="PANTHER" id="PTHR10357:SF219">
    <property type="entry name" value="MALTOSE ALPHA-D-GLUCOSYLTRANSFERASE"/>
    <property type="match status" value="1"/>
</dbReference>
<dbReference type="GO" id="GO:0016798">
    <property type="term" value="F:hydrolase activity, acting on glycosyl bonds"/>
    <property type="evidence" value="ECO:0007669"/>
    <property type="project" value="UniProtKB-KW"/>
</dbReference>
<proteinExistence type="predicted"/>
<dbReference type="SUPFAM" id="SSF51445">
    <property type="entry name" value="(Trans)glycosidases"/>
    <property type="match status" value="2"/>
</dbReference>
<gene>
    <name evidence="1" type="ORF">AYL44_13790</name>
</gene>
<dbReference type="SUPFAM" id="SSF51011">
    <property type="entry name" value="Glycosyl hydrolase domain"/>
    <property type="match status" value="1"/>
</dbReference>
<dbReference type="Gene3D" id="3.20.20.80">
    <property type="entry name" value="Glycosidases"/>
    <property type="match status" value="2"/>
</dbReference>
<accession>A0A177K6P1</accession>
<evidence type="ECO:0000313" key="2">
    <source>
        <dbReference type="Proteomes" id="UP000076998"/>
    </source>
</evidence>
<dbReference type="PANTHER" id="PTHR10357">
    <property type="entry name" value="ALPHA-AMYLASE FAMILY MEMBER"/>
    <property type="match status" value="1"/>
</dbReference>
<dbReference type="RefSeq" id="WP_064003843.1">
    <property type="nucleotide sequence ID" value="NZ_LSTV01000005.1"/>
</dbReference>
<name>A0A177K6P1_9MICO</name>
<dbReference type="Proteomes" id="UP000076998">
    <property type="component" value="Unassembled WGS sequence"/>
</dbReference>
<dbReference type="EMBL" id="LSTV01000005">
    <property type="protein sequence ID" value="OAH49069.1"/>
    <property type="molecule type" value="Genomic_DNA"/>
</dbReference>
<evidence type="ECO:0000313" key="1">
    <source>
        <dbReference type="EMBL" id="OAH49069.1"/>
    </source>
</evidence>
<dbReference type="InterPro" id="IPR013780">
    <property type="entry name" value="Glyco_hydro_b"/>
</dbReference>
<dbReference type="Gene3D" id="2.60.40.1180">
    <property type="entry name" value="Golgi alpha-mannosidase II"/>
    <property type="match status" value="1"/>
</dbReference>
<comment type="caution">
    <text evidence="1">The sequence shown here is derived from an EMBL/GenBank/DDBJ whole genome shotgun (WGS) entry which is preliminary data.</text>
</comment>
<dbReference type="InterPro" id="IPR017853">
    <property type="entry name" value="GH"/>
</dbReference>
<reference evidence="1 2" key="1">
    <citation type="submission" date="2016-02" db="EMBL/GenBank/DDBJ databases">
        <authorList>
            <person name="Wen L."/>
            <person name="He K."/>
            <person name="Yang H."/>
        </authorList>
    </citation>
    <scope>NUCLEOTIDE SEQUENCE [LARGE SCALE GENOMIC DNA]</scope>
    <source>
        <strain evidence="1 2">CD11_3</strain>
    </source>
</reference>
<sequence>MSTMGAVEEELAATLSTVAERTRVDEAAADRIRRHLPALHHALAERADSSSSLLADLVTAAVVAANGRSLELKVHGEQRAAHAPSSRSRYALGAACFADRYAGNLAGLRDEIPALRELGVSVLHVQSPFARREDGAVDLRRGDPGLGSIDRLSDVAAELRLSGIALAVDVPAASDLREFVDDLLFLAGRGVEVFLVPDRETAAVIAPVLAIGAPGVEVLPASPGSAPLWQAFATGDAAPLQHALERRDGRSDVVAVRDADAVVWQTDAAELTARYTDGSTFGRGIATDGGVAGTTASLAGVEAGDPLGEARVVLAHALLLSVPGLPMLWLGDEVGQLNDPTFRDDPERRDDARWTHRGQKPRDRYAQMTDAATSAGRLRRDITKLLAVRHTTPEFDGARLIGFDVPAPSVVGYQRPGDGTVVLVLANVAAEPVHVPAVTLSGFAPTALDLVEGVDVGIDEGLTLPACGFRWLRVSPLA</sequence>
<protein>
    <submittedName>
        <fullName evidence="1">Uncharacterized protein</fullName>
    </submittedName>
</protein>